<proteinExistence type="predicted"/>
<accession>A0ABQ3HFV0</accession>
<name>A0ABQ3HFV0_9ACTN</name>
<dbReference type="RefSeq" id="WP_191277779.1">
    <property type="nucleotide sequence ID" value="NZ_BNAD01000001.1"/>
</dbReference>
<evidence type="ECO:0000313" key="1">
    <source>
        <dbReference type="EMBL" id="GHE15704.1"/>
    </source>
</evidence>
<comment type="caution">
    <text evidence="1">The sequence shown here is derived from an EMBL/GenBank/DDBJ whole genome shotgun (WGS) entry which is preliminary data.</text>
</comment>
<keyword evidence="2" id="KW-1185">Reference proteome</keyword>
<sequence length="71" mass="7600">MGRLISILVVVWLVIGAFAAFQRGYFEDAETNCSEASDIALNIVAGPLNYTGLNPKVDCADVDVDVPEPSQ</sequence>
<dbReference type="EMBL" id="BNAD01000001">
    <property type="protein sequence ID" value="GHE15704.1"/>
    <property type="molecule type" value="Genomic_DNA"/>
</dbReference>
<evidence type="ECO:0000313" key="2">
    <source>
        <dbReference type="Proteomes" id="UP000597341"/>
    </source>
</evidence>
<protein>
    <submittedName>
        <fullName evidence="1">Uncharacterized protein</fullName>
    </submittedName>
</protein>
<dbReference type="Proteomes" id="UP000597341">
    <property type="component" value="Unassembled WGS sequence"/>
</dbReference>
<organism evidence="1 2">
    <name type="scientific">Nocardioides flavus</name>
    <name type="common">ex Wang et al. 2016</name>
    <dbReference type="NCBI Taxonomy" id="2058780"/>
    <lineage>
        <taxon>Bacteria</taxon>
        <taxon>Bacillati</taxon>
        <taxon>Actinomycetota</taxon>
        <taxon>Actinomycetes</taxon>
        <taxon>Propionibacteriales</taxon>
        <taxon>Nocardioidaceae</taxon>
        <taxon>Nocardioides</taxon>
    </lineage>
</organism>
<reference evidence="2" key="1">
    <citation type="journal article" date="2019" name="Int. J. Syst. Evol. Microbiol.">
        <title>The Global Catalogue of Microorganisms (GCM) 10K type strain sequencing project: providing services to taxonomists for standard genome sequencing and annotation.</title>
        <authorList>
            <consortium name="The Broad Institute Genomics Platform"/>
            <consortium name="The Broad Institute Genome Sequencing Center for Infectious Disease"/>
            <person name="Wu L."/>
            <person name="Ma J."/>
        </authorList>
    </citation>
    <scope>NUCLEOTIDE SEQUENCE [LARGE SCALE GENOMIC DNA]</scope>
    <source>
        <strain evidence="2">CGMCC 1.12791</strain>
    </source>
</reference>
<gene>
    <name evidence="1" type="ORF">GCM10011376_05200</name>
</gene>